<dbReference type="PANTHER" id="PTHR32176:SF121">
    <property type="entry name" value="PATATIN"/>
    <property type="match status" value="1"/>
</dbReference>
<evidence type="ECO:0000256" key="2">
    <source>
        <dbReference type="ARBA" id="ARBA00023098"/>
    </source>
</evidence>
<proteinExistence type="inferred from homology"/>
<dbReference type="PANTHER" id="PTHR32176">
    <property type="entry name" value="XYLOSE ISOMERASE"/>
    <property type="match status" value="1"/>
</dbReference>
<gene>
    <name evidence="6" type="ORF">C3L33_01230</name>
</gene>
<dbReference type="GO" id="GO:0016042">
    <property type="term" value="P:lipid catabolic process"/>
    <property type="evidence" value="ECO:0007669"/>
    <property type="project" value="UniProtKB-KW"/>
</dbReference>
<name>A0A6A4MHV7_9ERIC</name>
<dbReference type="Gene3D" id="3.40.1090.10">
    <property type="entry name" value="Cytosolic phospholipase A2 catalytic domain"/>
    <property type="match status" value="2"/>
</dbReference>
<keyword evidence="4" id="KW-0442">Lipid degradation</keyword>
<comment type="similarity">
    <text evidence="1 4">Belongs to the patatin family.</text>
</comment>
<dbReference type="AlphaFoldDB" id="A0A6A4MHV7"/>
<dbReference type="SUPFAM" id="SSF52151">
    <property type="entry name" value="FabD/lysophospholipase-like"/>
    <property type="match status" value="1"/>
</dbReference>
<evidence type="ECO:0000313" key="7">
    <source>
        <dbReference type="Proteomes" id="UP000428333"/>
    </source>
</evidence>
<keyword evidence="7" id="KW-1185">Reference proteome</keyword>
<dbReference type="GO" id="GO:0004620">
    <property type="term" value="F:phospholipase activity"/>
    <property type="evidence" value="ECO:0007669"/>
    <property type="project" value="TreeGrafter"/>
</dbReference>
<organism evidence="6 7">
    <name type="scientific">Rhododendron williamsianum</name>
    <dbReference type="NCBI Taxonomy" id="262921"/>
    <lineage>
        <taxon>Eukaryota</taxon>
        <taxon>Viridiplantae</taxon>
        <taxon>Streptophyta</taxon>
        <taxon>Embryophyta</taxon>
        <taxon>Tracheophyta</taxon>
        <taxon>Spermatophyta</taxon>
        <taxon>Magnoliopsida</taxon>
        <taxon>eudicotyledons</taxon>
        <taxon>Gunneridae</taxon>
        <taxon>Pentapetalae</taxon>
        <taxon>asterids</taxon>
        <taxon>Ericales</taxon>
        <taxon>Ericaceae</taxon>
        <taxon>Ericoideae</taxon>
        <taxon>Rhodoreae</taxon>
        <taxon>Rhododendron</taxon>
    </lineage>
</organism>
<dbReference type="Proteomes" id="UP000428333">
    <property type="component" value="Linkage Group LG01"/>
</dbReference>
<feature type="short sequence motif" description="GXGXXG" evidence="3">
    <location>
        <begin position="24"/>
        <end position="29"/>
    </location>
</feature>
<evidence type="ECO:0000313" key="6">
    <source>
        <dbReference type="EMBL" id="KAE9466854.1"/>
    </source>
</evidence>
<dbReference type="GO" id="GO:0047372">
    <property type="term" value="F:monoacylglycerol lipase activity"/>
    <property type="evidence" value="ECO:0007669"/>
    <property type="project" value="TreeGrafter"/>
</dbReference>
<evidence type="ECO:0000256" key="3">
    <source>
        <dbReference type="PROSITE-ProRule" id="PRU01161"/>
    </source>
</evidence>
<dbReference type="EC" id="3.1.1.-" evidence="4"/>
<keyword evidence="4" id="KW-0378">Hydrolase</keyword>
<dbReference type="InterPro" id="IPR002641">
    <property type="entry name" value="PNPLA_dom"/>
</dbReference>
<feature type="domain" description="PNPLA" evidence="5">
    <location>
        <begin position="20"/>
        <end position="270"/>
    </location>
</feature>
<evidence type="ECO:0000259" key="5">
    <source>
        <dbReference type="PROSITE" id="PS51635"/>
    </source>
</evidence>
<comment type="caution">
    <text evidence="3">Lacks conserved residue(s) required for the propagation of feature annotation.</text>
</comment>
<feature type="short sequence motif" description="GXSXG" evidence="3">
    <location>
        <begin position="62"/>
        <end position="66"/>
    </location>
</feature>
<dbReference type="EMBL" id="QEFC01000074">
    <property type="protein sequence ID" value="KAE9466854.1"/>
    <property type="molecule type" value="Genomic_DNA"/>
</dbReference>
<dbReference type="OrthoDB" id="1658288at2759"/>
<dbReference type="Pfam" id="PF01734">
    <property type="entry name" value="Patatin"/>
    <property type="match status" value="1"/>
</dbReference>
<dbReference type="InterPro" id="IPR016035">
    <property type="entry name" value="Acyl_Trfase/lysoPLipase"/>
</dbReference>
<comment type="domain">
    <text evidence="4">The nitrogen atoms of the two glycine residues in the GGXR motif define the oxyanion hole, and stabilize the oxyanion that forms during the nucleophilic attack by the catalytic serine during substrate cleavage.</text>
</comment>
<comment type="caution">
    <text evidence="6">The sequence shown here is derived from an EMBL/GenBank/DDBJ whole genome shotgun (WGS) entry which is preliminary data.</text>
</comment>
<sequence>MGETFSPIHPPTYGNLITVLSIDGGGIRGIIPGVMLSYLESQLQVLDGANARLADYFDVVAGTSTGGLIAAMLTAPNSDERPLYAAKEIVASNPVIDVALSDICISTSAAPTYLPAHYFTNTDEHGNLIEFNLIDGGVAANDPALVAISEVTKQEFNENSDFYPIKPLDYRRFLVISLGTGSNKKKHKYNANLAANWGLLDWFFDNWSPPLVNIFTQASSDMVDYHISVVFQALYVKRALASVDVATTENLGKLVEFGEKLLKKPVSRVNLDTGLYQRVADGGTNEDALKRYNTLQDHDGIDMVGVANVGRNGAGREAPLGLATLLCQENLGLDSGVKGPINFGVADCGKGYLIAATLRLQNDLLDCGDSTKMYAISFSLATLIAPLDFRGAPLDLGVAT</sequence>
<accession>A0A6A4MHV7</accession>
<evidence type="ECO:0000256" key="4">
    <source>
        <dbReference type="RuleBase" id="RU361262"/>
    </source>
</evidence>
<keyword evidence="2 4" id="KW-0443">Lipid metabolism</keyword>
<evidence type="ECO:0000256" key="1">
    <source>
        <dbReference type="ARBA" id="ARBA00010240"/>
    </source>
</evidence>
<reference evidence="6 7" key="1">
    <citation type="journal article" date="2019" name="Genome Biol. Evol.">
        <title>The Rhododendron genome and chromosomal organization provide insight into shared whole-genome duplications across the heath family (Ericaceae).</title>
        <authorList>
            <person name="Soza V.L."/>
            <person name="Lindsley D."/>
            <person name="Waalkes A."/>
            <person name="Ramage E."/>
            <person name="Patwardhan R.P."/>
            <person name="Burton J.N."/>
            <person name="Adey A."/>
            <person name="Kumar A."/>
            <person name="Qiu R."/>
            <person name="Shendure J."/>
            <person name="Hall B."/>
        </authorList>
    </citation>
    <scope>NUCLEOTIDE SEQUENCE [LARGE SCALE GENOMIC DNA]</scope>
    <source>
        <strain evidence="6">RSF 1966-606</strain>
    </source>
</reference>
<protein>
    <recommendedName>
        <fullName evidence="4">Patatin</fullName>
        <ecNumber evidence="4">3.1.1.-</ecNumber>
    </recommendedName>
</protein>
<feature type="non-terminal residue" evidence="6">
    <location>
        <position position="1"/>
    </location>
</feature>
<comment type="function">
    <text evidence="4">Lipolytic acyl hydrolase (LAH).</text>
</comment>
<dbReference type="PROSITE" id="PS51635">
    <property type="entry name" value="PNPLA"/>
    <property type="match status" value="1"/>
</dbReference>